<dbReference type="InterPro" id="IPR000719">
    <property type="entry name" value="Prot_kinase_dom"/>
</dbReference>
<gene>
    <name evidence="13" type="ORF">ILUMI_02029</name>
</gene>
<comment type="catalytic activity">
    <reaction evidence="9">
        <text>L-seryl-[protein] + ATP = O-phospho-L-seryl-[protein] + ADP + H(+)</text>
        <dbReference type="Rhea" id="RHEA:17989"/>
        <dbReference type="Rhea" id="RHEA-COMP:9863"/>
        <dbReference type="Rhea" id="RHEA-COMP:11604"/>
        <dbReference type="ChEBI" id="CHEBI:15378"/>
        <dbReference type="ChEBI" id="CHEBI:29999"/>
        <dbReference type="ChEBI" id="CHEBI:30616"/>
        <dbReference type="ChEBI" id="CHEBI:83421"/>
        <dbReference type="ChEBI" id="CHEBI:456216"/>
        <dbReference type="EC" id="2.7.11.1"/>
    </reaction>
</comment>
<evidence type="ECO:0000259" key="12">
    <source>
        <dbReference type="PROSITE" id="PS50011"/>
    </source>
</evidence>
<sequence length="393" mass="43583">MLSEIKSSREGLLSISINLLQKLVRKDPISEAYDVEETPFARGKFATVRRASHRATGIHYAAKFIKKRRRAADQTKEIYHEIAVLLQCASSGRVVRLHEVYETSSDMVLILELAAGGELQRILEGDECLGELEAKRAMKQILEGLAFLHERSIAHLDLKPQNLLLTIENSCEDIKLCDFGISRVLEPGVEVRELIGTPDYVAPEVLSYEPISLATDVWSVGVLAYVLLTGYSPFGASDKQQTYLNISKCALSFDSELFEDISSSAIDFITSSLVVDPRKRPTVQQLLDHPWISHKALILPPITKKTSEILSVTPKSTPLSQRKTLPCVTSDTPKPQRKTYSSDSINGTYADSPTRTYNVSTNCLCPQCGTTCRHLPHTPVSKTPITVDRGILC</sequence>
<dbReference type="OrthoDB" id="74764at2759"/>
<keyword evidence="5" id="KW-0547">Nucleotide-binding</keyword>
<keyword evidence="14" id="KW-1185">Reference proteome</keyword>
<dbReference type="PANTHER" id="PTHR24342:SF12">
    <property type="entry name" value="DEATH-ASSOCIATED PROTEIN KINASE RELATED"/>
    <property type="match status" value="1"/>
</dbReference>
<dbReference type="GO" id="GO:0005634">
    <property type="term" value="C:nucleus"/>
    <property type="evidence" value="ECO:0007669"/>
    <property type="project" value="TreeGrafter"/>
</dbReference>
<dbReference type="InterPro" id="IPR011009">
    <property type="entry name" value="Kinase-like_dom_sf"/>
</dbReference>
<dbReference type="Gene3D" id="1.10.510.10">
    <property type="entry name" value="Transferase(Phosphotransferase) domain 1"/>
    <property type="match status" value="1"/>
</dbReference>
<dbReference type="AlphaFoldDB" id="A0A8K0GGU7"/>
<dbReference type="FunFam" id="1.10.510.10:FF:000571">
    <property type="entry name" value="Maternal embryonic leucine zipper kinase"/>
    <property type="match status" value="1"/>
</dbReference>
<dbReference type="GO" id="GO:0005524">
    <property type="term" value="F:ATP binding"/>
    <property type="evidence" value="ECO:0007669"/>
    <property type="project" value="UniProtKB-KW"/>
</dbReference>
<dbReference type="InterPro" id="IPR008271">
    <property type="entry name" value="Ser/Thr_kinase_AS"/>
</dbReference>
<feature type="region of interest" description="Disordered" evidence="11">
    <location>
        <begin position="321"/>
        <end position="347"/>
    </location>
</feature>
<keyword evidence="4" id="KW-0808">Transferase</keyword>
<dbReference type="SMART" id="SM00220">
    <property type="entry name" value="S_TKc"/>
    <property type="match status" value="1"/>
</dbReference>
<evidence type="ECO:0000256" key="10">
    <source>
        <dbReference type="ARBA" id="ARBA00060827"/>
    </source>
</evidence>
<evidence type="ECO:0000256" key="6">
    <source>
        <dbReference type="ARBA" id="ARBA00022777"/>
    </source>
</evidence>
<dbReference type="Gene3D" id="3.30.200.20">
    <property type="entry name" value="Phosphorylase Kinase, domain 1"/>
    <property type="match status" value="1"/>
</dbReference>
<dbReference type="Pfam" id="PF00069">
    <property type="entry name" value="Pkinase"/>
    <property type="match status" value="1"/>
</dbReference>
<evidence type="ECO:0000256" key="5">
    <source>
        <dbReference type="ARBA" id="ARBA00022741"/>
    </source>
</evidence>
<evidence type="ECO:0000313" key="13">
    <source>
        <dbReference type="EMBL" id="KAF2904140.1"/>
    </source>
</evidence>
<dbReference type="PANTHER" id="PTHR24342">
    <property type="entry name" value="SERINE/THREONINE-PROTEIN KINASE 17"/>
    <property type="match status" value="1"/>
</dbReference>
<dbReference type="GO" id="GO:0043065">
    <property type="term" value="P:positive regulation of apoptotic process"/>
    <property type="evidence" value="ECO:0007669"/>
    <property type="project" value="TreeGrafter"/>
</dbReference>
<dbReference type="EMBL" id="VTPC01000842">
    <property type="protein sequence ID" value="KAF2904140.1"/>
    <property type="molecule type" value="Genomic_DNA"/>
</dbReference>
<dbReference type="EC" id="2.7.11.1" evidence="1"/>
<dbReference type="PROSITE" id="PS50011">
    <property type="entry name" value="PROTEIN_KINASE_DOM"/>
    <property type="match status" value="1"/>
</dbReference>
<organism evidence="13 14">
    <name type="scientific">Ignelater luminosus</name>
    <name type="common">Cucubano</name>
    <name type="synonym">Pyrophorus luminosus</name>
    <dbReference type="NCBI Taxonomy" id="2038154"/>
    <lineage>
        <taxon>Eukaryota</taxon>
        <taxon>Metazoa</taxon>
        <taxon>Ecdysozoa</taxon>
        <taxon>Arthropoda</taxon>
        <taxon>Hexapoda</taxon>
        <taxon>Insecta</taxon>
        <taxon>Pterygota</taxon>
        <taxon>Neoptera</taxon>
        <taxon>Endopterygota</taxon>
        <taxon>Coleoptera</taxon>
        <taxon>Polyphaga</taxon>
        <taxon>Elateriformia</taxon>
        <taxon>Elateroidea</taxon>
        <taxon>Elateridae</taxon>
        <taxon>Agrypninae</taxon>
        <taxon>Pyrophorini</taxon>
        <taxon>Ignelater</taxon>
    </lineage>
</organism>
<dbReference type="GO" id="GO:0035556">
    <property type="term" value="P:intracellular signal transduction"/>
    <property type="evidence" value="ECO:0007669"/>
    <property type="project" value="TreeGrafter"/>
</dbReference>
<dbReference type="SUPFAM" id="SSF56112">
    <property type="entry name" value="Protein kinase-like (PK-like)"/>
    <property type="match status" value="1"/>
</dbReference>
<comment type="catalytic activity">
    <reaction evidence="8">
        <text>L-threonyl-[protein] + ATP = O-phospho-L-threonyl-[protein] + ADP + H(+)</text>
        <dbReference type="Rhea" id="RHEA:46608"/>
        <dbReference type="Rhea" id="RHEA-COMP:11060"/>
        <dbReference type="Rhea" id="RHEA-COMP:11605"/>
        <dbReference type="ChEBI" id="CHEBI:15378"/>
        <dbReference type="ChEBI" id="CHEBI:30013"/>
        <dbReference type="ChEBI" id="CHEBI:30616"/>
        <dbReference type="ChEBI" id="CHEBI:61977"/>
        <dbReference type="ChEBI" id="CHEBI:456216"/>
        <dbReference type="EC" id="2.7.11.1"/>
    </reaction>
</comment>
<evidence type="ECO:0000256" key="4">
    <source>
        <dbReference type="ARBA" id="ARBA00022679"/>
    </source>
</evidence>
<keyword evidence="7" id="KW-0067">ATP-binding</keyword>
<evidence type="ECO:0000256" key="8">
    <source>
        <dbReference type="ARBA" id="ARBA00047899"/>
    </source>
</evidence>
<proteinExistence type="inferred from homology"/>
<evidence type="ECO:0000256" key="7">
    <source>
        <dbReference type="ARBA" id="ARBA00022840"/>
    </source>
</evidence>
<name>A0A8K0GGU7_IGNLU</name>
<keyword evidence="6" id="KW-0418">Kinase</keyword>
<evidence type="ECO:0000313" key="14">
    <source>
        <dbReference type="Proteomes" id="UP000801492"/>
    </source>
</evidence>
<evidence type="ECO:0000256" key="11">
    <source>
        <dbReference type="SAM" id="MobiDB-lite"/>
    </source>
</evidence>
<dbReference type="Proteomes" id="UP000801492">
    <property type="component" value="Unassembled WGS sequence"/>
</dbReference>
<keyword evidence="2" id="KW-0723">Serine/threonine-protein kinase</keyword>
<evidence type="ECO:0000256" key="2">
    <source>
        <dbReference type="ARBA" id="ARBA00022527"/>
    </source>
</evidence>
<reference evidence="13" key="1">
    <citation type="submission" date="2019-08" db="EMBL/GenBank/DDBJ databases">
        <title>The genome of the North American firefly Photinus pyralis.</title>
        <authorList>
            <consortium name="Photinus pyralis genome working group"/>
            <person name="Fallon T.R."/>
            <person name="Sander Lower S.E."/>
            <person name="Weng J.-K."/>
        </authorList>
    </citation>
    <scope>NUCLEOTIDE SEQUENCE</scope>
    <source>
        <strain evidence="13">TRF0915ILg1</strain>
        <tissue evidence="13">Whole body</tissue>
    </source>
</reference>
<comment type="similarity">
    <text evidence="10">Belongs to the protein kinase superfamily. CAMK Ser/Thr protein kinase family. DAP kinase subfamily.</text>
</comment>
<evidence type="ECO:0000256" key="9">
    <source>
        <dbReference type="ARBA" id="ARBA00048679"/>
    </source>
</evidence>
<feature type="domain" description="Protein kinase" evidence="12">
    <location>
        <begin position="34"/>
        <end position="292"/>
    </location>
</feature>
<keyword evidence="3" id="KW-0597">Phosphoprotein</keyword>
<dbReference type="FunFam" id="3.30.200.20:FF:000175">
    <property type="entry name" value="Serine/threonine-protein kinase 17B"/>
    <property type="match status" value="1"/>
</dbReference>
<protein>
    <recommendedName>
        <fullName evidence="1">non-specific serine/threonine protein kinase</fullName>
        <ecNumber evidence="1">2.7.11.1</ecNumber>
    </recommendedName>
</protein>
<evidence type="ECO:0000256" key="1">
    <source>
        <dbReference type="ARBA" id="ARBA00012513"/>
    </source>
</evidence>
<evidence type="ECO:0000256" key="3">
    <source>
        <dbReference type="ARBA" id="ARBA00022553"/>
    </source>
</evidence>
<dbReference type="PROSITE" id="PS00108">
    <property type="entry name" value="PROTEIN_KINASE_ST"/>
    <property type="match status" value="1"/>
</dbReference>
<dbReference type="GO" id="GO:0004674">
    <property type="term" value="F:protein serine/threonine kinase activity"/>
    <property type="evidence" value="ECO:0007669"/>
    <property type="project" value="UniProtKB-KW"/>
</dbReference>
<accession>A0A8K0GGU7</accession>
<comment type="caution">
    <text evidence="13">The sequence shown here is derived from an EMBL/GenBank/DDBJ whole genome shotgun (WGS) entry which is preliminary data.</text>
</comment>